<feature type="transmembrane region" description="Helical" evidence="6">
    <location>
        <begin position="41"/>
        <end position="66"/>
    </location>
</feature>
<evidence type="ECO:0000256" key="3">
    <source>
        <dbReference type="ARBA" id="ARBA00022692"/>
    </source>
</evidence>
<feature type="transmembrane region" description="Helical" evidence="6">
    <location>
        <begin position="120"/>
        <end position="140"/>
    </location>
</feature>
<evidence type="ECO:0000256" key="5">
    <source>
        <dbReference type="ARBA" id="ARBA00023136"/>
    </source>
</evidence>
<dbReference type="Pfam" id="PF01810">
    <property type="entry name" value="LysE"/>
    <property type="match status" value="1"/>
</dbReference>
<keyword evidence="2" id="KW-1003">Cell membrane</keyword>
<evidence type="ECO:0000313" key="7">
    <source>
        <dbReference type="EMBL" id="MDJ1136810.1"/>
    </source>
</evidence>
<feature type="transmembrane region" description="Helical" evidence="6">
    <location>
        <begin position="6"/>
        <end position="29"/>
    </location>
</feature>
<keyword evidence="8" id="KW-1185">Reference proteome</keyword>
<evidence type="ECO:0000313" key="8">
    <source>
        <dbReference type="Proteomes" id="UP001214441"/>
    </source>
</evidence>
<dbReference type="Proteomes" id="UP001214441">
    <property type="component" value="Unassembled WGS sequence"/>
</dbReference>
<protein>
    <submittedName>
        <fullName evidence="7">LysE family translocator</fullName>
    </submittedName>
</protein>
<dbReference type="RefSeq" id="WP_274043405.1">
    <property type="nucleotide sequence ID" value="NZ_JANCPR020000046.1"/>
</dbReference>
<feature type="transmembrane region" description="Helical" evidence="6">
    <location>
        <begin position="194"/>
        <end position="211"/>
    </location>
</feature>
<keyword evidence="5 6" id="KW-0472">Membrane</keyword>
<accession>A0ABT7A647</accession>
<evidence type="ECO:0000256" key="1">
    <source>
        <dbReference type="ARBA" id="ARBA00004651"/>
    </source>
</evidence>
<organism evidence="7 8">
    <name type="scientific">Streptomyces iconiensis</name>
    <dbReference type="NCBI Taxonomy" id="1384038"/>
    <lineage>
        <taxon>Bacteria</taxon>
        <taxon>Bacillati</taxon>
        <taxon>Actinomycetota</taxon>
        <taxon>Actinomycetes</taxon>
        <taxon>Kitasatosporales</taxon>
        <taxon>Streptomycetaceae</taxon>
        <taxon>Streptomyces</taxon>
    </lineage>
</organism>
<dbReference type="PANTHER" id="PTHR30086">
    <property type="entry name" value="ARGININE EXPORTER PROTEIN ARGO"/>
    <property type="match status" value="1"/>
</dbReference>
<feature type="transmembrane region" description="Helical" evidence="6">
    <location>
        <begin position="72"/>
        <end position="89"/>
    </location>
</feature>
<keyword evidence="3 6" id="KW-0812">Transmembrane</keyword>
<keyword evidence="4 6" id="KW-1133">Transmembrane helix</keyword>
<dbReference type="InterPro" id="IPR001123">
    <property type="entry name" value="LeuE-type"/>
</dbReference>
<evidence type="ECO:0000256" key="4">
    <source>
        <dbReference type="ARBA" id="ARBA00022989"/>
    </source>
</evidence>
<dbReference type="PANTHER" id="PTHR30086:SF20">
    <property type="entry name" value="ARGININE EXPORTER PROTEIN ARGO-RELATED"/>
    <property type="match status" value="1"/>
</dbReference>
<evidence type="ECO:0000256" key="2">
    <source>
        <dbReference type="ARBA" id="ARBA00022475"/>
    </source>
</evidence>
<dbReference type="EMBL" id="JANCPR020000046">
    <property type="protein sequence ID" value="MDJ1136810.1"/>
    <property type="molecule type" value="Genomic_DNA"/>
</dbReference>
<reference evidence="7 8" key="1">
    <citation type="submission" date="2023-05" db="EMBL/GenBank/DDBJ databases">
        <title>Streptantibioticus silvisoli sp. nov., acidotolerant actinomycetes 1 from pine litter.</title>
        <authorList>
            <person name="Swiecimska M."/>
            <person name="Golinska P."/>
            <person name="Sangal V."/>
            <person name="Wachnowicz B."/>
            <person name="Goodfellow M."/>
        </authorList>
    </citation>
    <scope>NUCLEOTIDE SEQUENCE [LARGE SCALE GENOMIC DNA]</scope>
    <source>
        <strain evidence="7 8">DSM 42109</strain>
    </source>
</reference>
<sequence>MPSLSTILVFLAASIGLLLIPGPVVVYLVTRSVSQGRRAGLISLVGVHLATAVYVLLTTLGLATLLTASPTAFAVVQYLGVGYLIWLGARKLWNARANRVDDVDAPLPRESLPRVLRDGFAVNILSPKSLIFFTAFLPQFVDTGRGPASFQLLFFGALFTAVAVLSDGTYTLVSSALAGRLRRSPTVQRHLDRSSGIIYLLLGAFTALLSPS</sequence>
<feature type="transmembrane region" description="Helical" evidence="6">
    <location>
        <begin position="152"/>
        <end position="173"/>
    </location>
</feature>
<evidence type="ECO:0000256" key="6">
    <source>
        <dbReference type="SAM" id="Phobius"/>
    </source>
</evidence>
<comment type="caution">
    <text evidence="7">The sequence shown here is derived from an EMBL/GenBank/DDBJ whole genome shotgun (WGS) entry which is preliminary data.</text>
</comment>
<dbReference type="PIRSF" id="PIRSF006324">
    <property type="entry name" value="LeuE"/>
    <property type="match status" value="1"/>
</dbReference>
<proteinExistence type="predicted"/>
<gene>
    <name evidence="7" type="ORF">NMN56_033645</name>
</gene>
<comment type="subcellular location">
    <subcellularLocation>
        <location evidence="1">Cell membrane</location>
        <topology evidence="1">Multi-pass membrane protein</topology>
    </subcellularLocation>
</comment>
<name>A0ABT7A647_9ACTN</name>